<dbReference type="InterPro" id="IPR033124">
    <property type="entry name" value="Ser_caboxypep_his_AS"/>
</dbReference>
<evidence type="ECO:0000256" key="4">
    <source>
        <dbReference type="ARBA" id="ARBA00022801"/>
    </source>
</evidence>
<protein>
    <recommendedName>
        <fullName evidence="8">Carboxypeptidase</fullName>
    </recommendedName>
</protein>
<dbReference type="InterPro" id="IPR029058">
    <property type="entry name" value="AB_hydrolase_fold"/>
</dbReference>
<evidence type="ECO:0000256" key="1">
    <source>
        <dbReference type="ARBA" id="ARBA00009431"/>
    </source>
</evidence>
<organism evidence="6 7">
    <name type="scientific">Trifolium subterraneum</name>
    <name type="common">Subterranean clover</name>
    <dbReference type="NCBI Taxonomy" id="3900"/>
    <lineage>
        <taxon>Eukaryota</taxon>
        <taxon>Viridiplantae</taxon>
        <taxon>Streptophyta</taxon>
        <taxon>Embryophyta</taxon>
        <taxon>Tracheophyta</taxon>
        <taxon>Spermatophyta</taxon>
        <taxon>Magnoliopsida</taxon>
        <taxon>eudicotyledons</taxon>
        <taxon>Gunneridae</taxon>
        <taxon>Pentapetalae</taxon>
        <taxon>rosids</taxon>
        <taxon>fabids</taxon>
        <taxon>Fabales</taxon>
        <taxon>Fabaceae</taxon>
        <taxon>Papilionoideae</taxon>
        <taxon>50 kb inversion clade</taxon>
        <taxon>NPAAA clade</taxon>
        <taxon>Hologalegina</taxon>
        <taxon>IRL clade</taxon>
        <taxon>Trifolieae</taxon>
        <taxon>Trifolium</taxon>
    </lineage>
</organism>
<dbReference type="GO" id="GO:0005773">
    <property type="term" value="C:vacuole"/>
    <property type="evidence" value="ECO:0007669"/>
    <property type="project" value="TreeGrafter"/>
</dbReference>
<keyword evidence="2" id="KW-0121">Carboxypeptidase</keyword>
<dbReference type="InterPro" id="IPR001563">
    <property type="entry name" value="Peptidase_S10"/>
</dbReference>
<evidence type="ECO:0000313" key="6">
    <source>
        <dbReference type="EMBL" id="GAU12593.1"/>
    </source>
</evidence>
<dbReference type="FunFam" id="3.40.50.11320:FF:000004">
    <property type="entry name" value="Carboxypeptidase"/>
    <property type="match status" value="1"/>
</dbReference>
<keyword evidence="4" id="KW-0378">Hydrolase</keyword>
<keyword evidence="5" id="KW-0325">Glycoprotein</keyword>
<dbReference type="GO" id="GO:0006508">
    <property type="term" value="P:proteolysis"/>
    <property type="evidence" value="ECO:0007669"/>
    <property type="project" value="UniProtKB-KW"/>
</dbReference>
<dbReference type="GO" id="GO:0004185">
    <property type="term" value="F:serine-type carboxypeptidase activity"/>
    <property type="evidence" value="ECO:0007669"/>
    <property type="project" value="InterPro"/>
</dbReference>
<dbReference type="OrthoDB" id="443318at2759"/>
<evidence type="ECO:0000256" key="3">
    <source>
        <dbReference type="ARBA" id="ARBA00022670"/>
    </source>
</evidence>
<evidence type="ECO:0000256" key="2">
    <source>
        <dbReference type="ARBA" id="ARBA00022645"/>
    </source>
</evidence>
<accession>A0A2Z6M268</accession>
<dbReference type="Pfam" id="PF00450">
    <property type="entry name" value="Peptidase_S10"/>
    <property type="match status" value="2"/>
</dbReference>
<dbReference type="AlphaFoldDB" id="A0A2Z6M268"/>
<dbReference type="PROSITE" id="PS00560">
    <property type="entry name" value="CARBOXYPEPT_SER_HIS"/>
    <property type="match status" value="1"/>
</dbReference>
<dbReference type="PANTHER" id="PTHR11802:SF281">
    <property type="entry name" value="CARBOXYPEPTIDASE"/>
    <property type="match status" value="1"/>
</dbReference>
<evidence type="ECO:0000313" key="7">
    <source>
        <dbReference type="Proteomes" id="UP000242715"/>
    </source>
</evidence>
<evidence type="ECO:0000256" key="5">
    <source>
        <dbReference type="ARBA" id="ARBA00023180"/>
    </source>
</evidence>
<reference evidence="7" key="1">
    <citation type="journal article" date="2017" name="Front. Plant Sci.">
        <title>Climate Clever Clovers: New Paradigm to Reduce the Environmental Footprint of Ruminants by Breeding Low Methanogenic Forages Utilizing Haplotype Variation.</title>
        <authorList>
            <person name="Kaur P."/>
            <person name="Appels R."/>
            <person name="Bayer P.E."/>
            <person name="Keeble-Gagnere G."/>
            <person name="Wang J."/>
            <person name="Hirakawa H."/>
            <person name="Shirasawa K."/>
            <person name="Vercoe P."/>
            <person name="Stefanova K."/>
            <person name="Durmic Z."/>
            <person name="Nichols P."/>
            <person name="Revell C."/>
            <person name="Isobe S.N."/>
            <person name="Edwards D."/>
            <person name="Erskine W."/>
        </authorList>
    </citation>
    <scope>NUCLEOTIDE SEQUENCE [LARGE SCALE GENOMIC DNA]</scope>
    <source>
        <strain evidence="7">cv. Daliak</strain>
    </source>
</reference>
<dbReference type="SUPFAM" id="SSF53474">
    <property type="entry name" value="alpha/beta-Hydrolases"/>
    <property type="match status" value="1"/>
</dbReference>
<proteinExistence type="inferred from homology"/>
<dbReference type="Gene3D" id="6.10.250.940">
    <property type="match status" value="1"/>
</dbReference>
<keyword evidence="7" id="KW-1185">Reference proteome</keyword>
<dbReference type="Proteomes" id="UP000242715">
    <property type="component" value="Unassembled WGS sequence"/>
</dbReference>
<dbReference type="Gene3D" id="3.40.50.11320">
    <property type="match status" value="1"/>
</dbReference>
<keyword evidence="3" id="KW-0645">Protease</keyword>
<comment type="similarity">
    <text evidence="1">Belongs to the peptidase S10 family.</text>
</comment>
<sequence length="242" mass="26812">MFSGHYVPQLAQLIVQTKSKFNLKGIAIGNPLLEFNTDFNSRAEFLWSHGLISDSTFQTFTKICNYSQIRREYQSGTATIQEGEKIDVCEEDETISYLNRKDVQLALHAKLVGVPAWSTCSGVLKYDMQNLEIPTISILGKLVKSGLRVLVYSGDQDSVIPLLGTRSLVNGLAKDFGLNTTNSYRAWFNERQVAGWTQIYGDGILSFATIRGASHEAPFSQPGRSLGLLKAFLEGKPLPTIL</sequence>
<dbReference type="Gene3D" id="3.40.50.1820">
    <property type="entry name" value="alpha/beta hydrolase"/>
    <property type="match status" value="1"/>
</dbReference>
<gene>
    <name evidence="6" type="ORF">TSUD_132030</name>
</gene>
<evidence type="ECO:0008006" key="8">
    <source>
        <dbReference type="Google" id="ProtNLM"/>
    </source>
</evidence>
<dbReference type="PANTHER" id="PTHR11802">
    <property type="entry name" value="SERINE PROTEASE FAMILY S10 SERINE CARBOXYPEPTIDASE"/>
    <property type="match status" value="1"/>
</dbReference>
<dbReference type="EMBL" id="DF973124">
    <property type="protein sequence ID" value="GAU12593.1"/>
    <property type="molecule type" value="Genomic_DNA"/>
</dbReference>
<name>A0A2Z6M268_TRISU</name>